<dbReference type="InterPro" id="IPR030395">
    <property type="entry name" value="GP_PDE_dom"/>
</dbReference>
<dbReference type="EMBL" id="JAWJZI010000001">
    <property type="protein sequence ID" value="MDV5168198.1"/>
    <property type="molecule type" value="Genomic_DNA"/>
</dbReference>
<keyword evidence="3" id="KW-1185">Reference proteome</keyword>
<evidence type="ECO:0000259" key="1">
    <source>
        <dbReference type="PROSITE" id="PS51704"/>
    </source>
</evidence>
<dbReference type="InterPro" id="IPR017946">
    <property type="entry name" value="PLC-like_Pdiesterase_TIM-brl"/>
</dbReference>
<dbReference type="Pfam" id="PF03009">
    <property type="entry name" value="GDPD"/>
    <property type="match status" value="1"/>
</dbReference>
<reference evidence="2 3" key="1">
    <citation type="submission" date="2023-10" db="EMBL/GenBank/DDBJ databases">
        <title>Marine bacteria isolated from horseshoe crab.</title>
        <authorList>
            <person name="Cheng T.H."/>
        </authorList>
    </citation>
    <scope>NUCLEOTIDE SEQUENCE [LARGE SCALE GENOMIC DNA]</scope>
    <source>
        <strain evidence="2 3">HSC6</strain>
    </source>
</reference>
<protein>
    <submittedName>
        <fullName evidence="2">Glycerophosphodiester phosphodiesterase family protein</fullName>
    </submittedName>
</protein>
<dbReference type="PANTHER" id="PTHR46211">
    <property type="entry name" value="GLYCEROPHOSPHORYL DIESTER PHOSPHODIESTERASE"/>
    <property type="match status" value="1"/>
</dbReference>
<dbReference type="Gene3D" id="3.20.20.190">
    <property type="entry name" value="Phosphatidylinositol (PI) phosphodiesterase"/>
    <property type="match status" value="1"/>
</dbReference>
<dbReference type="SUPFAM" id="SSF51695">
    <property type="entry name" value="PLC-like phosphodiesterases"/>
    <property type="match status" value="1"/>
</dbReference>
<dbReference type="RefSeq" id="WP_317520850.1">
    <property type="nucleotide sequence ID" value="NZ_JAWJZI010000001.1"/>
</dbReference>
<sequence length="252" mass="27963">MMKSQIASHRGGTLVWGENSRRAFENTLNLPVELVEFDVHPSKDGILVVHHDATLDRTTDMTGPVNAKTWQELAQGSVNYSGGQRMMTLEELCEMYQGSDIVLRLEIKADVNKEPYPGVVDKVLDILQQTGMFSQTIISSFNCEVLAELAEKAPELFTIWLMQRNMPRLLGTDLAISLAQSMKVNEISVHVTQLDTGAKDKVLASGLKYGCYGAHSAELIQTALEHEVHAFTTDRPDLAITLRNAFMLEKAS</sequence>
<organism evidence="2 3">
    <name type="scientific">Photobacterium rosenbergii</name>
    <dbReference type="NCBI Taxonomy" id="294936"/>
    <lineage>
        <taxon>Bacteria</taxon>
        <taxon>Pseudomonadati</taxon>
        <taxon>Pseudomonadota</taxon>
        <taxon>Gammaproteobacteria</taxon>
        <taxon>Vibrionales</taxon>
        <taxon>Vibrionaceae</taxon>
        <taxon>Photobacterium</taxon>
    </lineage>
</organism>
<dbReference type="PROSITE" id="PS51704">
    <property type="entry name" value="GP_PDE"/>
    <property type="match status" value="1"/>
</dbReference>
<evidence type="ECO:0000313" key="2">
    <source>
        <dbReference type="EMBL" id="MDV5168198.1"/>
    </source>
</evidence>
<dbReference type="PANTHER" id="PTHR46211:SF1">
    <property type="entry name" value="GLYCEROPHOSPHODIESTER PHOSPHODIESTERASE, CYTOPLASMIC"/>
    <property type="match status" value="1"/>
</dbReference>
<dbReference type="Proteomes" id="UP001186452">
    <property type="component" value="Unassembled WGS sequence"/>
</dbReference>
<accession>A0ABU3ZDM7</accession>
<feature type="domain" description="GP-PDE" evidence="1">
    <location>
        <begin position="4"/>
        <end position="243"/>
    </location>
</feature>
<proteinExistence type="predicted"/>
<comment type="caution">
    <text evidence="2">The sequence shown here is derived from an EMBL/GenBank/DDBJ whole genome shotgun (WGS) entry which is preliminary data.</text>
</comment>
<gene>
    <name evidence="2" type="ORF">R2X38_04180</name>
</gene>
<name>A0ABU3ZDM7_9GAMM</name>
<evidence type="ECO:0000313" key="3">
    <source>
        <dbReference type="Proteomes" id="UP001186452"/>
    </source>
</evidence>